<reference evidence="2" key="1">
    <citation type="journal article" date="2012" name="J. Bacteriol.">
        <title>Draft Genome Sequence of Fusobacterium nucleatum ChDC F128, Isolated from a Periodontitis Lesion.</title>
        <authorList>
            <person name="Park S.N."/>
            <person name="Kong S.W."/>
            <person name="Kim H.S."/>
            <person name="Park M.S."/>
            <person name="Lee J.W."/>
            <person name="Cho E."/>
            <person name="Lim Y.K."/>
            <person name="Choi M.H."/>
            <person name="Chang Y.H."/>
            <person name="Shin J.H."/>
            <person name="Park H.S."/>
            <person name="Choi S.H."/>
            <person name="Kook J.K."/>
        </authorList>
    </citation>
    <scope>NUCLEOTIDE SEQUENCE [LARGE SCALE GENOMIC DNA]</scope>
    <source>
        <strain evidence="2">ChDC F128</strain>
    </source>
</reference>
<name>A0ABP2R699_9FUSO</name>
<comment type="caution">
    <text evidence="1">The sequence shown here is derived from an EMBL/GenBank/DDBJ whole genome shotgun (WGS) entry which is preliminary data.</text>
</comment>
<dbReference type="EMBL" id="ALVD01000005">
    <property type="protein sequence ID" value="EJU07426.1"/>
    <property type="molecule type" value="Genomic_DNA"/>
</dbReference>
<keyword evidence="2" id="KW-1185">Reference proteome</keyword>
<dbReference type="GeneID" id="79809290"/>
<organism evidence="1 2">
    <name type="scientific">Fusobacterium hwasookii ChDC F128</name>
    <dbReference type="NCBI Taxonomy" id="1216362"/>
    <lineage>
        <taxon>Bacteria</taxon>
        <taxon>Fusobacteriati</taxon>
        <taxon>Fusobacteriota</taxon>
        <taxon>Fusobacteriia</taxon>
        <taxon>Fusobacteriales</taxon>
        <taxon>Fusobacteriaceae</taxon>
        <taxon>Fusobacterium</taxon>
    </lineage>
</organism>
<gene>
    <name evidence="1" type="ORF">B437_07117</name>
</gene>
<dbReference type="RefSeq" id="WP_005917986.1">
    <property type="nucleotide sequence ID" value="NZ_ALVD01000005.1"/>
</dbReference>
<protein>
    <recommendedName>
        <fullName evidence="3">Lipoprotein</fullName>
    </recommendedName>
</protein>
<accession>A0ABP2R699</accession>
<dbReference type="Proteomes" id="UP000004829">
    <property type="component" value="Unassembled WGS sequence"/>
</dbReference>
<proteinExistence type="predicted"/>
<evidence type="ECO:0008006" key="3">
    <source>
        <dbReference type="Google" id="ProtNLM"/>
    </source>
</evidence>
<sequence length="246" mass="28757">MKSRYRNLLIIFIILIYSTLFLSCNKNNENISQKKQIIYKRNNSEKYITRIDGTIGGHGSIYFDENELTIIYLMPEQIIESNPLELYSAIYSLNKDEVEIATDTLYKVNVGNEGTLTLVYLVRNLKNNKIYLVGSRVAPYEVTEFNEIHNKHNTYKPKLITEYMIGDKIGFPYNDELSWFDDEGNKNSEKIKLKNIAGIMVENNIITLKYEDNTKEVFTIKRIETTSKYTNDIDKSAYEYVFVKIK</sequence>
<evidence type="ECO:0000313" key="1">
    <source>
        <dbReference type="EMBL" id="EJU07426.1"/>
    </source>
</evidence>
<dbReference type="PROSITE" id="PS51257">
    <property type="entry name" value="PROKAR_LIPOPROTEIN"/>
    <property type="match status" value="1"/>
</dbReference>
<evidence type="ECO:0000313" key="2">
    <source>
        <dbReference type="Proteomes" id="UP000004829"/>
    </source>
</evidence>